<dbReference type="Proteomes" id="UP000245488">
    <property type="component" value="Chromosome"/>
</dbReference>
<sequence length="97" mass="11675">MDRDYYVSFYQIGYLKDYEYHCICILYGPNGEISREYLDAMSTDQLVKRHMDNRVSIEWNEDYVSVSVRDPKYGGIKRNFYLDGRITSENCDWKPDF</sequence>
<proteinExistence type="predicted"/>
<dbReference type="AlphaFoldDB" id="A0A317G3D0"/>
<dbReference type="EMBL" id="NXNG01000001">
    <property type="protein sequence ID" value="PWT27651.1"/>
    <property type="molecule type" value="Genomic_DNA"/>
</dbReference>
<evidence type="ECO:0000313" key="1">
    <source>
        <dbReference type="EMBL" id="PWT27651.1"/>
    </source>
</evidence>
<accession>A0A317G3D0</accession>
<evidence type="ECO:0000313" key="2">
    <source>
        <dbReference type="Proteomes" id="UP000245488"/>
    </source>
</evidence>
<name>A0A317G3D0_BUTFI</name>
<organism evidence="1 2">
    <name type="scientific">Butyrivibrio fibrisolvens</name>
    <dbReference type="NCBI Taxonomy" id="831"/>
    <lineage>
        <taxon>Bacteria</taxon>
        <taxon>Bacillati</taxon>
        <taxon>Bacillota</taxon>
        <taxon>Clostridia</taxon>
        <taxon>Lachnospirales</taxon>
        <taxon>Lachnospiraceae</taxon>
        <taxon>Butyrivibrio</taxon>
    </lineage>
</organism>
<reference evidence="1 2" key="1">
    <citation type="submission" date="2017-09" db="EMBL/GenBank/DDBJ databases">
        <title>High-quality draft genome sequence of Butyrivibrio fibrisolvens INBov1, isolated from cow rumen.</title>
        <authorList>
            <person name="Rodriguez Hernaez J."/>
            <person name="Rivarola M."/>
            <person name="Paniego N."/>
            <person name="Cravero S."/>
            <person name="Ceron Cucchi M."/>
            <person name="Martinez M.C."/>
        </authorList>
    </citation>
    <scope>NUCLEOTIDE SEQUENCE [LARGE SCALE GENOMIC DNA]</scope>
    <source>
        <strain evidence="1 2">INBov1</strain>
    </source>
</reference>
<protein>
    <submittedName>
        <fullName evidence="1">Uncharacterized protein</fullName>
    </submittedName>
</protein>
<gene>
    <name evidence="1" type="ORF">CPT75_11370</name>
</gene>
<comment type="caution">
    <text evidence="1">The sequence shown here is derived from an EMBL/GenBank/DDBJ whole genome shotgun (WGS) entry which is preliminary data.</text>
</comment>
<keyword evidence="2" id="KW-1185">Reference proteome</keyword>